<sequence>MTSDAFDLNTVLAGACISVKSGTLCSQLVQDVGIFRVACEVLLLEAVVTHKID</sequence>
<dbReference type="AlphaFoldDB" id="X1UM30"/>
<organism evidence="1">
    <name type="scientific">marine sediment metagenome</name>
    <dbReference type="NCBI Taxonomy" id="412755"/>
    <lineage>
        <taxon>unclassified sequences</taxon>
        <taxon>metagenomes</taxon>
        <taxon>ecological metagenomes</taxon>
    </lineage>
</organism>
<dbReference type="EMBL" id="BARW01031640">
    <property type="protein sequence ID" value="GAJ04652.1"/>
    <property type="molecule type" value="Genomic_DNA"/>
</dbReference>
<gene>
    <name evidence="1" type="ORF">S12H4_50271</name>
</gene>
<comment type="caution">
    <text evidence="1">The sequence shown here is derived from an EMBL/GenBank/DDBJ whole genome shotgun (WGS) entry which is preliminary data.</text>
</comment>
<name>X1UM30_9ZZZZ</name>
<evidence type="ECO:0000313" key="1">
    <source>
        <dbReference type="EMBL" id="GAJ04652.1"/>
    </source>
</evidence>
<protein>
    <submittedName>
        <fullName evidence="1">Uncharacterized protein</fullName>
    </submittedName>
</protein>
<accession>X1UM30</accession>
<proteinExistence type="predicted"/>
<reference evidence="1" key="1">
    <citation type="journal article" date="2014" name="Front. Microbiol.">
        <title>High frequency of phylogenetically diverse reductive dehalogenase-homologous genes in deep subseafloor sedimentary metagenomes.</title>
        <authorList>
            <person name="Kawai M."/>
            <person name="Futagami T."/>
            <person name="Toyoda A."/>
            <person name="Takaki Y."/>
            <person name="Nishi S."/>
            <person name="Hori S."/>
            <person name="Arai W."/>
            <person name="Tsubouchi T."/>
            <person name="Morono Y."/>
            <person name="Uchiyama I."/>
            <person name="Ito T."/>
            <person name="Fujiyama A."/>
            <person name="Inagaki F."/>
            <person name="Takami H."/>
        </authorList>
    </citation>
    <scope>NUCLEOTIDE SEQUENCE</scope>
    <source>
        <strain evidence="1">Expedition CK06-06</strain>
    </source>
</reference>
<feature type="non-terminal residue" evidence="1">
    <location>
        <position position="53"/>
    </location>
</feature>